<keyword evidence="2" id="KW-1185">Reference proteome</keyword>
<accession>A0A1E1F2P0</accession>
<dbReference type="KEGG" id="sclo:SCLO_1017490"/>
<evidence type="ECO:0000313" key="2">
    <source>
        <dbReference type="Proteomes" id="UP000218272"/>
    </source>
</evidence>
<dbReference type="OrthoDB" id="7873084at2"/>
<dbReference type="GO" id="GO:0006355">
    <property type="term" value="P:regulation of DNA-templated transcription"/>
    <property type="evidence" value="ECO:0007669"/>
    <property type="project" value="InterPro"/>
</dbReference>
<reference evidence="1 2" key="1">
    <citation type="submission" date="2016-10" db="EMBL/GenBank/DDBJ databases">
        <title>Complete Genome Sequence of the Nonylphenol-Degrading Bacterium Sphingobium cloacae JCM 10874T.</title>
        <authorList>
            <person name="Ootsuka M."/>
            <person name="Nishizawa T."/>
            <person name="Ohta H."/>
        </authorList>
    </citation>
    <scope>NUCLEOTIDE SEQUENCE [LARGE SCALE GENOMIC DNA]</scope>
    <source>
        <strain evidence="1 2">JCM 10874</strain>
    </source>
</reference>
<dbReference type="GO" id="GO:0003677">
    <property type="term" value="F:DNA binding"/>
    <property type="evidence" value="ECO:0007669"/>
    <property type="project" value="InterPro"/>
</dbReference>
<dbReference type="Proteomes" id="UP000218272">
    <property type="component" value="Chromosome SCLO_1"/>
</dbReference>
<organism evidence="1 2">
    <name type="scientific">Sphingobium cloacae</name>
    <dbReference type="NCBI Taxonomy" id="120107"/>
    <lineage>
        <taxon>Bacteria</taxon>
        <taxon>Pseudomonadati</taxon>
        <taxon>Pseudomonadota</taxon>
        <taxon>Alphaproteobacteria</taxon>
        <taxon>Sphingomonadales</taxon>
        <taxon>Sphingomonadaceae</taxon>
        <taxon>Sphingobium</taxon>
    </lineage>
</organism>
<protein>
    <submittedName>
        <fullName evidence="1">MarR family transcriptional regulator</fullName>
    </submittedName>
</protein>
<dbReference type="AlphaFoldDB" id="A0A1E1F2P0"/>
<gene>
    <name evidence="1" type="ORF">SCLO_1017490</name>
</gene>
<dbReference type="RefSeq" id="WP_066517648.1">
    <property type="nucleotide sequence ID" value="NZ_AP017655.1"/>
</dbReference>
<dbReference type="InterPro" id="IPR036388">
    <property type="entry name" value="WH-like_DNA-bd_sf"/>
</dbReference>
<dbReference type="InterPro" id="IPR016032">
    <property type="entry name" value="Sig_transdc_resp-reg_C-effctor"/>
</dbReference>
<dbReference type="SUPFAM" id="SSF46894">
    <property type="entry name" value="C-terminal effector domain of the bipartite response regulators"/>
    <property type="match status" value="1"/>
</dbReference>
<name>A0A1E1F2P0_9SPHN</name>
<proteinExistence type="predicted"/>
<evidence type="ECO:0000313" key="1">
    <source>
        <dbReference type="EMBL" id="BAV64789.1"/>
    </source>
</evidence>
<sequence>MSKETLGYPTRTEAVIALAAQGLTNREIGEKIGIAASTVAALAASAQRAKTIRRAPATTPKRGRYGMPTAQLETKIMDLYEAGLTRDQIAARLNIRRESADKIIGYMRIGRSDQATGAKAIAHASAMLLAAIRRHHPERCA</sequence>
<dbReference type="EMBL" id="AP017655">
    <property type="protein sequence ID" value="BAV64789.1"/>
    <property type="molecule type" value="Genomic_DNA"/>
</dbReference>
<dbReference type="Gene3D" id="1.10.10.10">
    <property type="entry name" value="Winged helix-like DNA-binding domain superfamily/Winged helix DNA-binding domain"/>
    <property type="match status" value="1"/>
</dbReference>